<comment type="pathway">
    <text evidence="3">Lipid metabolism.</text>
</comment>
<evidence type="ECO:0000256" key="4">
    <source>
        <dbReference type="ARBA" id="ARBA00005420"/>
    </source>
</evidence>
<accession>A0A0M3IX73</accession>
<dbReference type="PANTHER" id="PTHR12317">
    <property type="entry name" value="DIACYLGLYCEROL O-ACYLTRANSFERASE"/>
    <property type="match status" value="1"/>
</dbReference>
<keyword evidence="11" id="KW-1133">Transmembrane helix</keyword>
<keyword evidence="9" id="KW-0319">Glycerol metabolism</keyword>
<evidence type="ECO:0000256" key="6">
    <source>
        <dbReference type="ARBA" id="ARBA00022516"/>
    </source>
</evidence>
<evidence type="ECO:0000256" key="2">
    <source>
        <dbReference type="ARBA" id="ARBA00004771"/>
    </source>
</evidence>
<evidence type="ECO:0000256" key="7">
    <source>
        <dbReference type="ARBA" id="ARBA00022679"/>
    </source>
</evidence>
<dbReference type="Pfam" id="PF03982">
    <property type="entry name" value="DAGAT"/>
    <property type="match status" value="1"/>
</dbReference>
<reference evidence="16" key="1">
    <citation type="submission" date="2017-02" db="UniProtKB">
        <authorList>
            <consortium name="WormBaseParasite"/>
        </authorList>
    </citation>
    <scope>IDENTIFICATION</scope>
</reference>
<dbReference type="GO" id="GO:0005789">
    <property type="term" value="C:endoplasmic reticulum membrane"/>
    <property type="evidence" value="ECO:0007669"/>
    <property type="project" value="UniProtKB-SubCell"/>
</dbReference>
<dbReference type="GO" id="GO:0019432">
    <property type="term" value="P:triglyceride biosynthetic process"/>
    <property type="evidence" value="ECO:0007669"/>
    <property type="project" value="TreeGrafter"/>
</dbReference>
<name>A0A0M3IX73_ASCLU</name>
<evidence type="ECO:0000256" key="8">
    <source>
        <dbReference type="ARBA" id="ARBA00022692"/>
    </source>
</evidence>
<evidence type="ECO:0000256" key="11">
    <source>
        <dbReference type="ARBA" id="ARBA00022989"/>
    </source>
</evidence>
<sequence length="87" mass="9898">MFWLPIRREQVLYMTDVILAELIAVDRESILHCLNRSPRGRAVGIVVGGAEELLESHPSTYRLCLANRKGFIRIAIESGFVELFNLL</sequence>
<evidence type="ECO:0000256" key="9">
    <source>
        <dbReference type="ARBA" id="ARBA00022798"/>
    </source>
</evidence>
<evidence type="ECO:0000256" key="10">
    <source>
        <dbReference type="ARBA" id="ARBA00022824"/>
    </source>
</evidence>
<keyword evidence="6" id="KW-0444">Lipid biosynthesis</keyword>
<keyword evidence="12" id="KW-0443">Lipid metabolism</keyword>
<evidence type="ECO:0000256" key="5">
    <source>
        <dbReference type="ARBA" id="ARBA00013244"/>
    </source>
</evidence>
<proteinExistence type="inferred from homology"/>
<dbReference type="AlphaFoldDB" id="A0A0M3IX73"/>
<keyword evidence="8" id="KW-0812">Transmembrane</keyword>
<keyword evidence="10" id="KW-0256">Endoplasmic reticulum</keyword>
<evidence type="ECO:0000256" key="13">
    <source>
        <dbReference type="ARBA" id="ARBA00023136"/>
    </source>
</evidence>
<comment type="subcellular location">
    <subcellularLocation>
        <location evidence="1">Endoplasmic reticulum membrane</location>
        <topology evidence="1">Multi-pass membrane protein</topology>
    </subcellularLocation>
</comment>
<comment type="similarity">
    <text evidence="4">Belongs to the diacylglycerol acyltransferase family.</text>
</comment>
<keyword evidence="7" id="KW-0808">Transferase</keyword>
<dbReference type="WBParaSite" id="ALUE_0002335101-mRNA-1">
    <property type="protein sequence ID" value="ALUE_0002335101-mRNA-1"/>
    <property type="gene ID" value="ALUE_0002335101"/>
</dbReference>
<evidence type="ECO:0000256" key="1">
    <source>
        <dbReference type="ARBA" id="ARBA00004477"/>
    </source>
</evidence>
<evidence type="ECO:0000313" key="15">
    <source>
        <dbReference type="Proteomes" id="UP000036681"/>
    </source>
</evidence>
<organism evidence="15 16">
    <name type="scientific">Ascaris lumbricoides</name>
    <name type="common">Giant roundworm</name>
    <dbReference type="NCBI Taxonomy" id="6252"/>
    <lineage>
        <taxon>Eukaryota</taxon>
        <taxon>Metazoa</taxon>
        <taxon>Ecdysozoa</taxon>
        <taxon>Nematoda</taxon>
        <taxon>Chromadorea</taxon>
        <taxon>Rhabditida</taxon>
        <taxon>Spirurina</taxon>
        <taxon>Ascaridomorpha</taxon>
        <taxon>Ascaridoidea</taxon>
        <taxon>Ascarididae</taxon>
        <taxon>Ascaris</taxon>
    </lineage>
</organism>
<dbReference type="GO" id="GO:0004144">
    <property type="term" value="F:diacylglycerol O-acyltransferase activity"/>
    <property type="evidence" value="ECO:0007669"/>
    <property type="project" value="UniProtKB-EC"/>
</dbReference>
<keyword evidence="13" id="KW-0472">Membrane</keyword>
<evidence type="ECO:0000256" key="12">
    <source>
        <dbReference type="ARBA" id="ARBA00023098"/>
    </source>
</evidence>
<dbReference type="PANTHER" id="PTHR12317:SF0">
    <property type="entry name" value="ACYLTRANSFERASE"/>
    <property type="match status" value="1"/>
</dbReference>
<evidence type="ECO:0000313" key="16">
    <source>
        <dbReference type="WBParaSite" id="ALUE_0002335101-mRNA-1"/>
    </source>
</evidence>
<protein>
    <recommendedName>
        <fullName evidence="5">diacylglycerol O-acyltransferase</fullName>
        <ecNumber evidence="5">2.3.1.20</ecNumber>
    </recommendedName>
</protein>
<comment type="pathway">
    <text evidence="2">Glycerolipid metabolism; triacylglycerol biosynthesis.</text>
</comment>
<dbReference type="Proteomes" id="UP000036681">
    <property type="component" value="Unplaced"/>
</dbReference>
<evidence type="ECO:0000256" key="14">
    <source>
        <dbReference type="ARBA" id="ARBA00023315"/>
    </source>
</evidence>
<keyword evidence="14" id="KW-0012">Acyltransferase</keyword>
<dbReference type="EC" id="2.3.1.20" evidence="5"/>
<dbReference type="GO" id="GO:0006071">
    <property type="term" value="P:glycerol metabolic process"/>
    <property type="evidence" value="ECO:0007669"/>
    <property type="project" value="UniProtKB-KW"/>
</dbReference>
<dbReference type="InterPro" id="IPR007130">
    <property type="entry name" value="DAGAT"/>
</dbReference>
<evidence type="ECO:0000256" key="3">
    <source>
        <dbReference type="ARBA" id="ARBA00005189"/>
    </source>
</evidence>
<keyword evidence="15" id="KW-1185">Reference proteome</keyword>